<evidence type="ECO:0000256" key="2">
    <source>
        <dbReference type="HAMAP-Rule" id="MF_00338"/>
    </source>
</evidence>
<organism evidence="3 4">
    <name type="scientific">Anaeromicropila populeti</name>
    <dbReference type="NCBI Taxonomy" id="37658"/>
    <lineage>
        <taxon>Bacteria</taxon>
        <taxon>Bacillati</taxon>
        <taxon>Bacillota</taxon>
        <taxon>Clostridia</taxon>
        <taxon>Lachnospirales</taxon>
        <taxon>Lachnospiraceae</taxon>
        <taxon>Anaeromicropila</taxon>
    </lineage>
</organism>
<accession>A0A1I6ITC4</accession>
<keyword evidence="4" id="KW-1185">Reference proteome</keyword>
<proteinExistence type="inferred from homology"/>
<dbReference type="PANTHER" id="PTHR34068:SF2">
    <property type="entry name" value="UPF0145 PROTEIN SCO3412"/>
    <property type="match status" value="1"/>
</dbReference>
<sequence length="103" mass="10830">MVLVTTETITGKNLEMLGVVIGSSIQTVHAGKDIMNSFKTLVGGELTSYNEMMDNARKLATQRMIKQAEAVGADAIVAVRYSSSAVAAGAAEIMAFGTAVKYI</sequence>
<evidence type="ECO:0000313" key="4">
    <source>
        <dbReference type="Proteomes" id="UP000199659"/>
    </source>
</evidence>
<name>A0A1I6ITC4_9FIRM</name>
<dbReference type="InterPro" id="IPR035439">
    <property type="entry name" value="UPF0145_dom_sf"/>
</dbReference>
<dbReference type="PANTHER" id="PTHR34068">
    <property type="entry name" value="UPF0145 PROTEIN YBJQ"/>
    <property type="match status" value="1"/>
</dbReference>
<dbReference type="RefSeq" id="WP_092559692.1">
    <property type="nucleotide sequence ID" value="NZ_FOYZ01000003.1"/>
</dbReference>
<dbReference type="STRING" id="37658.SAMN05661086_01103"/>
<dbReference type="Proteomes" id="UP000199659">
    <property type="component" value="Unassembled WGS sequence"/>
</dbReference>
<reference evidence="3 4" key="1">
    <citation type="submission" date="2016-10" db="EMBL/GenBank/DDBJ databases">
        <authorList>
            <person name="de Groot N.N."/>
        </authorList>
    </citation>
    <scope>NUCLEOTIDE SEQUENCE [LARGE SCALE GENOMIC DNA]</scope>
    <source>
        <strain evidence="3 4">743A</strain>
    </source>
</reference>
<dbReference type="InterPro" id="IPR002765">
    <property type="entry name" value="UPF0145_YbjQ-like"/>
</dbReference>
<dbReference type="Gene3D" id="3.30.110.70">
    <property type="entry name" value="Hypothetical protein apc22750. Chain B"/>
    <property type="match status" value="1"/>
</dbReference>
<dbReference type="EMBL" id="FOYZ01000003">
    <property type="protein sequence ID" value="SFR69480.1"/>
    <property type="molecule type" value="Genomic_DNA"/>
</dbReference>
<evidence type="ECO:0000313" key="3">
    <source>
        <dbReference type="EMBL" id="SFR69480.1"/>
    </source>
</evidence>
<comment type="similarity">
    <text evidence="1 2">Belongs to the UPF0145 family.</text>
</comment>
<evidence type="ECO:0000256" key="1">
    <source>
        <dbReference type="ARBA" id="ARBA00010751"/>
    </source>
</evidence>
<dbReference type="Pfam" id="PF01906">
    <property type="entry name" value="YbjQ_1"/>
    <property type="match status" value="1"/>
</dbReference>
<dbReference type="AlphaFoldDB" id="A0A1I6ITC4"/>
<dbReference type="SUPFAM" id="SSF117782">
    <property type="entry name" value="YbjQ-like"/>
    <property type="match status" value="1"/>
</dbReference>
<dbReference type="OrthoDB" id="9796448at2"/>
<protein>
    <recommendedName>
        <fullName evidence="2">UPF0145 protein SAMN05661086_01103</fullName>
    </recommendedName>
</protein>
<gene>
    <name evidence="3" type="ORF">SAMN05661086_01103</name>
</gene>
<dbReference type="HAMAP" id="MF_00338">
    <property type="entry name" value="UPF0145"/>
    <property type="match status" value="1"/>
</dbReference>